<feature type="transmembrane region" description="Helical" evidence="7">
    <location>
        <begin position="371"/>
        <end position="392"/>
    </location>
</feature>
<evidence type="ECO:0000313" key="10">
    <source>
        <dbReference type="Proteomes" id="UP000604046"/>
    </source>
</evidence>
<dbReference type="EMBL" id="CAJNDS010002312">
    <property type="protein sequence ID" value="CAE7425273.1"/>
    <property type="molecule type" value="Genomic_DNA"/>
</dbReference>
<dbReference type="Pfam" id="PF13499">
    <property type="entry name" value="EF-hand_7"/>
    <property type="match status" value="1"/>
</dbReference>
<evidence type="ECO:0000259" key="8">
    <source>
        <dbReference type="PROSITE" id="PS50222"/>
    </source>
</evidence>
<dbReference type="InterPro" id="IPR011992">
    <property type="entry name" value="EF-hand-dom_pair"/>
</dbReference>
<gene>
    <name evidence="9" type="primary">Ca-alpha1D</name>
    <name evidence="9" type="ORF">SNAT2548_LOCUS23141</name>
</gene>
<sequence length="709" mass="79174">MTVVLLTLTAPVPIQSKRAGIPTRYITYSFDINNGGLDPQGDVPVKLPAEMRGADNDLREMYDIFEGSVRDEIRVLHEYMKVQFSVQSEQLQELLSQLKGAFPSRADDRLRQPSSARESSIDFSRLDKLMSIHGLDLEFGKFGKTDVPSPDNLEGVGQLLAEHGIVLAEPHAGGSAGSQAGVRSVKEEPRLSGTDSEAARVRVKEPPRHSETPSIVSLPPALHHEEHRDTTNDSPESRDGTREGLAEKRDSSRFSFVRSKLLAQHQIAREAASQVALAPPPQEEKVSSTNDLVGKVVSSNLFVYGIMLLIFINLLLLGIEVEMSMTLGQDDVPTWFETLNLMIVIIFVVEIVMKLFAFGCRDFFMGADGHWNVFDLIIIMLSVVETVLDFWAASQSASQVELSHLRVMRFMRLARTLRGIRVIRLLRYVGALRTLVFSILNTLKSLLWTLILLCLLFYSFGVVLAQLVQDHCRFEAIVATGDSNAVPYCNDDVLRKYWSSIFESMLTLFMAISGGLSWGEAMDPLKDFSFVAVACMVVYVLIAVFAVMNVVTGVFCNTAIESANSDRDIRAVEQLNKQTALVRSLRELFNEIDHDRSNLVSIDEFKVAVNTPKMASFLESMGISTQDVWTLFTIIDADSSGLIDLDEFVQGCMELYGPAKSFQVSKMSYENKITRQAIKKLVRETSDVKRQLALIVQNAKYTHSVTHRR</sequence>
<dbReference type="InterPro" id="IPR018247">
    <property type="entry name" value="EF_Hand_1_Ca_BS"/>
</dbReference>
<comment type="subcellular location">
    <subcellularLocation>
        <location evidence="1">Membrane</location>
        <topology evidence="1">Multi-pass membrane protein</topology>
    </subcellularLocation>
</comment>
<evidence type="ECO:0000256" key="1">
    <source>
        <dbReference type="ARBA" id="ARBA00004141"/>
    </source>
</evidence>
<comment type="caution">
    <text evidence="9">The sequence shown here is derived from an EMBL/GenBank/DDBJ whole genome shotgun (WGS) entry which is preliminary data.</text>
</comment>
<dbReference type="GO" id="GO:0001518">
    <property type="term" value="C:voltage-gated sodium channel complex"/>
    <property type="evidence" value="ECO:0007669"/>
    <property type="project" value="TreeGrafter"/>
</dbReference>
<proteinExistence type="predicted"/>
<dbReference type="InterPro" id="IPR043203">
    <property type="entry name" value="VGCC_Ca_Na"/>
</dbReference>
<dbReference type="AlphaFoldDB" id="A0A812R941"/>
<dbReference type="InterPro" id="IPR002048">
    <property type="entry name" value="EF_hand_dom"/>
</dbReference>
<evidence type="ECO:0000256" key="5">
    <source>
        <dbReference type="ARBA" id="ARBA00023136"/>
    </source>
</evidence>
<dbReference type="SMART" id="SM00054">
    <property type="entry name" value="EFh"/>
    <property type="match status" value="2"/>
</dbReference>
<name>A0A812R941_9DINO</name>
<dbReference type="InterPro" id="IPR027359">
    <property type="entry name" value="Volt_channel_dom_sf"/>
</dbReference>
<dbReference type="Gene3D" id="1.20.120.350">
    <property type="entry name" value="Voltage-gated potassium channels. Chain C"/>
    <property type="match status" value="1"/>
</dbReference>
<feature type="transmembrane region" description="Helical" evidence="7">
    <location>
        <begin position="339"/>
        <end position="359"/>
    </location>
</feature>
<feature type="compositionally biased region" description="Basic and acidic residues" evidence="6">
    <location>
        <begin position="222"/>
        <end position="250"/>
    </location>
</feature>
<evidence type="ECO:0000256" key="2">
    <source>
        <dbReference type="ARBA" id="ARBA00022692"/>
    </source>
</evidence>
<dbReference type="SUPFAM" id="SSF81324">
    <property type="entry name" value="Voltage-gated potassium channels"/>
    <property type="match status" value="1"/>
</dbReference>
<dbReference type="Proteomes" id="UP000604046">
    <property type="component" value="Unassembled WGS sequence"/>
</dbReference>
<dbReference type="PROSITE" id="PS50222">
    <property type="entry name" value="EF_HAND_2"/>
    <property type="match status" value="2"/>
</dbReference>
<dbReference type="SUPFAM" id="SSF47473">
    <property type="entry name" value="EF-hand"/>
    <property type="match status" value="1"/>
</dbReference>
<keyword evidence="4 7" id="KW-1133">Transmembrane helix</keyword>
<evidence type="ECO:0000256" key="6">
    <source>
        <dbReference type="SAM" id="MobiDB-lite"/>
    </source>
</evidence>
<feature type="domain" description="EF-hand" evidence="8">
    <location>
        <begin position="623"/>
        <end position="658"/>
    </location>
</feature>
<dbReference type="Gene3D" id="1.10.238.10">
    <property type="entry name" value="EF-hand"/>
    <property type="match status" value="1"/>
</dbReference>
<accession>A0A812R941</accession>
<evidence type="ECO:0000256" key="4">
    <source>
        <dbReference type="ARBA" id="ARBA00022989"/>
    </source>
</evidence>
<keyword evidence="5 7" id="KW-0472">Membrane</keyword>
<feature type="transmembrane region" description="Helical" evidence="7">
    <location>
        <begin position="446"/>
        <end position="468"/>
    </location>
</feature>
<organism evidence="9 10">
    <name type="scientific">Symbiodinium natans</name>
    <dbReference type="NCBI Taxonomy" id="878477"/>
    <lineage>
        <taxon>Eukaryota</taxon>
        <taxon>Sar</taxon>
        <taxon>Alveolata</taxon>
        <taxon>Dinophyceae</taxon>
        <taxon>Suessiales</taxon>
        <taxon>Symbiodiniaceae</taxon>
        <taxon>Symbiodinium</taxon>
    </lineage>
</organism>
<keyword evidence="2 7" id="KW-0812">Transmembrane</keyword>
<dbReference type="PANTHER" id="PTHR10037">
    <property type="entry name" value="VOLTAGE-GATED CATION CHANNEL CALCIUM AND SODIUM"/>
    <property type="match status" value="1"/>
</dbReference>
<dbReference type="OrthoDB" id="446862at2759"/>
<keyword evidence="10" id="KW-1185">Reference proteome</keyword>
<dbReference type="PROSITE" id="PS00018">
    <property type="entry name" value="EF_HAND_1"/>
    <property type="match status" value="2"/>
</dbReference>
<dbReference type="Pfam" id="PF00520">
    <property type="entry name" value="Ion_trans"/>
    <property type="match status" value="1"/>
</dbReference>
<feature type="compositionally biased region" description="Basic and acidic residues" evidence="6">
    <location>
        <begin position="197"/>
        <end position="211"/>
    </location>
</feature>
<protein>
    <submittedName>
        <fullName evidence="9">Ca-alpha1D protein</fullName>
    </submittedName>
</protein>
<feature type="transmembrane region" description="Helical" evidence="7">
    <location>
        <begin position="530"/>
        <end position="560"/>
    </location>
</feature>
<feature type="transmembrane region" description="Helical" evidence="7">
    <location>
        <begin position="301"/>
        <end position="319"/>
    </location>
</feature>
<dbReference type="PANTHER" id="PTHR10037:SF62">
    <property type="entry name" value="SODIUM CHANNEL PROTEIN 60E"/>
    <property type="match status" value="1"/>
</dbReference>
<feature type="transmembrane region" description="Helical" evidence="7">
    <location>
        <begin position="497"/>
        <end position="518"/>
    </location>
</feature>
<feature type="domain" description="EF-hand" evidence="8">
    <location>
        <begin position="580"/>
        <end position="615"/>
    </location>
</feature>
<reference evidence="9" key="1">
    <citation type="submission" date="2021-02" db="EMBL/GenBank/DDBJ databases">
        <authorList>
            <person name="Dougan E. K."/>
            <person name="Rhodes N."/>
            <person name="Thang M."/>
            <person name="Chan C."/>
        </authorList>
    </citation>
    <scope>NUCLEOTIDE SEQUENCE</scope>
</reference>
<dbReference type="CDD" id="cd00051">
    <property type="entry name" value="EFh"/>
    <property type="match status" value="1"/>
</dbReference>
<feature type="region of interest" description="Disordered" evidence="6">
    <location>
        <begin position="170"/>
        <end position="250"/>
    </location>
</feature>
<dbReference type="Gene3D" id="1.10.287.70">
    <property type="match status" value="1"/>
</dbReference>
<dbReference type="GO" id="GO:0005248">
    <property type="term" value="F:voltage-gated sodium channel activity"/>
    <property type="evidence" value="ECO:0007669"/>
    <property type="project" value="TreeGrafter"/>
</dbReference>
<evidence type="ECO:0000256" key="3">
    <source>
        <dbReference type="ARBA" id="ARBA00022837"/>
    </source>
</evidence>
<keyword evidence="3" id="KW-0106">Calcium</keyword>
<evidence type="ECO:0000313" key="9">
    <source>
        <dbReference type="EMBL" id="CAE7425273.1"/>
    </source>
</evidence>
<evidence type="ECO:0000256" key="7">
    <source>
        <dbReference type="SAM" id="Phobius"/>
    </source>
</evidence>
<dbReference type="GO" id="GO:0005509">
    <property type="term" value="F:calcium ion binding"/>
    <property type="evidence" value="ECO:0007669"/>
    <property type="project" value="InterPro"/>
</dbReference>
<dbReference type="InterPro" id="IPR005821">
    <property type="entry name" value="Ion_trans_dom"/>
</dbReference>